<protein>
    <submittedName>
        <fullName evidence="1">Uncharacterized protein</fullName>
    </submittedName>
</protein>
<keyword evidence="2" id="KW-1185">Reference proteome</keyword>
<dbReference type="AlphaFoldDB" id="A0A853B9N4"/>
<dbReference type="EMBL" id="JACCFK010000001">
    <property type="protein sequence ID" value="NYI91710.1"/>
    <property type="molecule type" value="Genomic_DNA"/>
</dbReference>
<gene>
    <name evidence="1" type="ORF">HNR02_005033</name>
</gene>
<evidence type="ECO:0000313" key="1">
    <source>
        <dbReference type="EMBL" id="NYI91710.1"/>
    </source>
</evidence>
<reference evidence="1 2" key="1">
    <citation type="submission" date="2020-07" db="EMBL/GenBank/DDBJ databases">
        <title>Sequencing the genomes of 1000 actinobacteria strains.</title>
        <authorList>
            <person name="Klenk H.-P."/>
        </authorList>
    </citation>
    <scope>NUCLEOTIDE SEQUENCE [LARGE SCALE GENOMIC DNA]</scope>
    <source>
        <strain evidence="1 2">DSM 104006</strain>
    </source>
</reference>
<evidence type="ECO:0000313" key="2">
    <source>
        <dbReference type="Proteomes" id="UP000549616"/>
    </source>
</evidence>
<comment type="caution">
    <text evidence="1">The sequence shown here is derived from an EMBL/GenBank/DDBJ whole genome shotgun (WGS) entry which is preliminary data.</text>
</comment>
<accession>A0A853B9N4</accession>
<dbReference type="Proteomes" id="UP000549616">
    <property type="component" value="Unassembled WGS sequence"/>
</dbReference>
<name>A0A853B9N4_9PSEU</name>
<organism evidence="1 2">
    <name type="scientific">Amycolatopsis endophytica</name>
    <dbReference type="NCBI Taxonomy" id="860233"/>
    <lineage>
        <taxon>Bacteria</taxon>
        <taxon>Bacillati</taxon>
        <taxon>Actinomycetota</taxon>
        <taxon>Actinomycetes</taxon>
        <taxon>Pseudonocardiales</taxon>
        <taxon>Pseudonocardiaceae</taxon>
        <taxon>Amycolatopsis</taxon>
    </lineage>
</organism>
<proteinExistence type="predicted"/>
<sequence>MVDFPHPERPIKLTNWFSSTVKLTPPSVSTRRRLA</sequence>